<gene>
    <name evidence="3" type="ORF">CH338_15105</name>
</gene>
<dbReference type="OrthoDB" id="5186924at2"/>
<evidence type="ECO:0000313" key="3">
    <source>
        <dbReference type="EMBL" id="RAI37750.1"/>
    </source>
</evidence>
<feature type="transmembrane region" description="Helical" evidence="1">
    <location>
        <begin position="45"/>
        <end position="66"/>
    </location>
</feature>
<feature type="transmembrane region" description="Helical" evidence="1">
    <location>
        <begin position="87"/>
        <end position="114"/>
    </location>
</feature>
<feature type="domain" description="DUF1468" evidence="2">
    <location>
        <begin position="15"/>
        <end position="147"/>
    </location>
</feature>
<feature type="transmembrane region" description="Helical" evidence="1">
    <location>
        <begin position="12"/>
        <end position="33"/>
    </location>
</feature>
<name>A0A327KG58_9BRAD</name>
<organism evidence="3 4">
    <name type="scientific">Rhodoplanes elegans</name>
    <dbReference type="NCBI Taxonomy" id="29408"/>
    <lineage>
        <taxon>Bacteria</taxon>
        <taxon>Pseudomonadati</taxon>
        <taxon>Pseudomonadota</taxon>
        <taxon>Alphaproteobacteria</taxon>
        <taxon>Hyphomicrobiales</taxon>
        <taxon>Nitrobacteraceae</taxon>
        <taxon>Rhodoplanes</taxon>
    </lineage>
</organism>
<keyword evidence="1" id="KW-0472">Membrane</keyword>
<reference evidence="3 4" key="1">
    <citation type="submission" date="2017-07" db="EMBL/GenBank/DDBJ databases">
        <title>Draft Genome Sequences of Select Purple Nonsulfur Bacteria.</title>
        <authorList>
            <person name="Lasarre B."/>
            <person name="Mckinlay J.B."/>
        </authorList>
    </citation>
    <scope>NUCLEOTIDE SEQUENCE [LARGE SCALE GENOMIC DNA]</scope>
    <source>
        <strain evidence="3 4">DSM 11907</strain>
    </source>
</reference>
<evidence type="ECO:0000313" key="4">
    <source>
        <dbReference type="Proteomes" id="UP000248863"/>
    </source>
</evidence>
<dbReference type="AlphaFoldDB" id="A0A327KG58"/>
<dbReference type="EMBL" id="NPEU01000165">
    <property type="protein sequence ID" value="RAI37750.1"/>
    <property type="molecule type" value="Genomic_DNA"/>
</dbReference>
<keyword evidence="4" id="KW-1185">Reference proteome</keyword>
<comment type="caution">
    <text evidence="3">The sequence shown here is derived from an EMBL/GenBank/DDBJ whole genome shotgun (WGS) entry which is preliminary data.</text>
</comment>
<dbReference type="RefSeq" id="WP_111357976.1">
    <property type="nucleotide sequence ID" value="NZ_NHSK01000215.1"/>
</dbReference>
<dbReference type="Pfam" id="PF07331">
    <property type="entry name" value="TctB"/>
    <property type="match status" value="1"/>
</dbReference>
<accession>A0A327KG58</accession>
<keyword evidence="1" id="KW-1133">Transmembrane helix</keyword>
<dbReference type="InterPro" id="IPR009936">
    <property type="entry name" value="DUF1468"/>
</dbReference>
<protein>
    <recommendedName>
        <fullName evidence="2">DUF1468 domain-containing protein</fullName>
    </recommendedName>
</protein>
<keyword evidence="1" id="KW-0812">Transmembrane</keyword>
<dbReference type="Proteomes" id="UP000248863">
    <property type="component" value="Unassembled WGS sequence"/>
</dbReference>
<sequence>MSGLSLPRWAGDAAVGLALALGGVTLAVLAWPIPRGSVGNPGPGFMPFVLGLALVLLGLACAVRAVREHDGAAVVLVNRKTAVCLATLLAAALTFIPVGFVPTVAVMLSVLFAVLGGQPWWRAILFGCGASLALDVVFDQLLGVGLPAGVWPF</sequence>
<evidence type="ECO:0000259" key="2">
    <source>
        <dbReference type="Pfam" id="PF07331"/>
    </source>
</evidence>
<evidence type="ECO:0000256" key="1">
    <source>
        <dbReference type="SAM" id="Phobius"/>
    </source>
</evidence>
<proteinExistence type="predicted"/>